<dbReference type="CDD" id="cd00806">
    <property type="entry name" value="TrpRS_core"/>
    <property type="match status" value="1"/>
</dbReference>
<dbReference type="PANTHER" id="PTHR43766">
    <property type="entry name" value="TRYPTOPHAN--TRNA LIGASE, MITOCHONDRIAL"/>
    <property type="match status" value="1"/>
</dbReference>
<evidence type="ECO:0000256" key="1">
    <source>
        <dbReference type="ARBA" id="ARBA00004173"/>
    </source>
</evidence>
<dbReference type="SUPFAM" id="SSF52374">
    <property type="entry name" value="Nucleotidylyl transferase"/>
    <property type="match status" value="1"/>
</dbReference>
<dbReference type="InterPro" id="IPR001412">
    <property type="entry name" value="aa-tRNA-synth_I_CS"/>
</dbReference>
<keyword evidence="6 10" id="KW-0067">ATP-binding</keyword>
<dbReference type="Gene3D" id="1.10.240.10">
    <property type="entry name" value="Tyrosyl-Transfer RNA Synthetase"/>
    <property type="match status" value="1"/>
</dbReference>
<keyword evidence="8 10" id="KW-0030">Aminoacyl-tRNA synthetase</keyword>
<evidence type="ECO:0000313" key="11">
    <source>
        <dbReference type="Proteomes" id="UP000515146"/>
    </source>
</evidence>
<proteinExistence type="inferred from homology"/>
<dbReference type="PROSITE" id="PS00178">
    <property type="entry name" value="AA_TRNA_LIGASE_I"/>
    <property type="match status" value="1"/>
</dbReference>
<dbReference type="CTD" id="39989"/>
<evidence type="ECO:0000256" key="8">
    <source>
        <dbReference type="ARBA" id="ARBA00023146"/>
    </source>
</evidence>
<dbReference type="KEGG" id="dpte:113799512"/>
<keyword evidence="4 10" id="KW-0436">Ligase</keyword>
<dbReference type="OMA" id="GWGQFKP"/>
<evidence type="ECO:0000313" key="12">
    <source>
        <dbReference type="RefSeq" id="XP_027205954.1"/>
    </source>
</evidence>
<dbReference type="Proteomes" id="UP000515146">
    <property type="component" value="Unplaced"/>
</dbReference>
<dbReference type="InterPro" id="IPR002306">
    <property type="entry name" value="Trp-tRNA-ligase"/>
</dbReference>
<accession>A0A6P6YLV5</accession>
<dbReference type="InterPro" id="IPR014729">
    <property type="entry name" value="Rossmann-like_a/b/a_fold"/>
</dbReference>
<dbReference type="OrthoDB" id="15808at2759"/>
<keyword evidence="7 10" id="KW-0648">Protein biosynthesis</keyword>
<evidence type="ECO:0000256" key="2">
    <source>
        <dbReference type="ARBA" id="ARBA00005594"/>
    </source>
</evidence>
<dbReference type="RefSeq" id="XP_027205954.1">
    <property type="nucleotide sequence ID" value="XM_027350153.1"/>
</dbReference>
<dbReference type="NCBIfam" id="TIGR00233">
    <property type="entry name" value="trpS"/>
    <property type="match status" value="1"/>
</dbReference>
<comment type="subcellular location">
    <subcellularLocation>
        <location evidence="1">Mitochondrion</location>
    </subcellularLocation>
</comment>
<organism evidence="11 12">
    <name type="scientific">Dermatophagoides pteronyssinus</name>
    <name type="common">European house dust mite</name>
    <dbReference type="NCBI Taxonomy" id="6956"/>
    <lineage>
        <taxon>Eukaryota</taxon>
        <taxon>Metazoa</taxon>
        <taxon>Ecdysozoa</taxon>
        <taxon>Arthropoda</taxon>
        <taxon>Chelicerata</taxon>
        <taxon>Arachnida</taxon>
        <taxon>Acari</taxon>
        <taxon>Acariformes</taxon>
        <taxon>Sarcoptiformes</taxon>
        <taxon>Astigmata</taxon>
        <taxon>Psoroptidia</taxon>
        <taxon>Analgoidea</taxon>
        <taxon>Pyroglyphidae</taxon>
        <taxon>Dermatophagoidinae</taxon>
        <taxon>Dermatophagoides</taxon>
    </lineage>
</organism>
<name>A0A6P6YLV5_DERPT</name>
<dbReference type="Gene3D" id="3.40.50.620">
    <property type="entry name" value="HUPs"/>
    <property type="match status" value="1"/>
</dbReference>
<keyword evidence="5 10" id="KW-0547">Nucleotide-binding</keyword>
<dbReference type="FunFam" id="1.10.240.10:FF:000002">
    <property type="entry name" value="Tryptophan--tRNA ligase"/>
    <property type="match status" value="1"/>
</dbReference>
<dbReference type="Pfam" id="PF00579">
    <property type="entry name" value="tRNA-synt_1b"/>
    <property type="match status" value="1"/>
</dbReference>
<dbReference type="GO" id="GO:0004830">
    <property type="term" value="F:tryptophan-tRNA ligase activity"/>
    <property type="evidence" value="ECO:0007669"/>
    <property type="project" value="UniProtKB-EC"/>
</dbReference>
<reference evidence="12" key="1">
    <citation type="submission" date="2025-08" db="UniProtKB">
        <authorList>
            <consortium name="RefSeq"/>
        </authorList>
    </citation>
    <scope>IDENTIFICATION</scope>
    <source>
        <strain evidence="12">Airmid</strain>
    </source>
</reference>
<dbReference type="InterPro" id="IPR050203">
    <property type="entry name" value="Trp-tRNA_synthetase"/>
</dbReference>
<evidence type="ECO:0000256" key="5">
    <source>
        <dbReference type="ARBA" id="ARBA00022741"/>
    </source>
</evidence>
<evidence type="ECO:0000256" key="6">
    <source>
        <dbReference type="ARBA" id="ARBA00022840"/>
    </source>
</evidence>
<dbReference type="EC" id="6.1.1.2" evidence="3"/>
<dbReference type="GO" id="GO:0070183">
    <property type="term" value="P:mitochondrial tryptophanyl-tRNA aminoacylation"/>
    <property type="evidence" value="ECO:0007669"/>
    <property type="project" value="TreeGrafter"/>
</dbReference>
<dbReference type="InParanoid" id="A0A6P6YLV5"/>
<evidence type="ECO:0000256" key="9">
    <source>
        <dbReference type="ARBA" id="ARBA00030268"/>
    </source>
</evidence>
<dbReference type="GO" id="GO:0005759">
    <property type="term" value="C:mitochondrial matrix"/>
    <property type="evidence" value="ECO:0007669"/>
    <property type="project" value="TreeGrafter"/>
</dbReference>
<protein>
    <recommendedName>
        <fullName evidence="3">tryptophan--tRNA ligase</fullName>
        <ecNumber evidence="3">6.1.1.2</ecNumber>
    </recommendedName>
    <alternativeName>
        <fullName evidence="9">Tryptophanyl-tRNA synthetase</fullName>
    </alternativeName>
</protein>
<dbReference type="PANTHER" id="PTHR43766:SF1">
    <property type="entry name" value="TRYPTOPHAN--TRNA LIGASE, MITOCHONDRIAL"/>
    <property type="match status" value="1"/>
</dbReference>
<evidence type="ECO:0000256" key="3">
    <source>
        <dbReference type="ARBA" id="ARBA00013161"/>
    </source>
</evidence>
<gene>
    <name evidence="12" type="primary">LOC113799512</name>
</gene>
<dbReference type="GO" id="GO:0005524">
    <property type="term" value="F:ATP binding"/>
    <property type="evidence" value="ECO:0007669"/>
    <property type="project" value="UniProtKB-KW"/>
</dbReference>
<comment type="similarity">
    <text evidence="2 10">Belongs to the class-I aminoacyl-tRNA synthetase family.</text>
</comment>
<dbReference type="InterPro" id="IPR002305">
    <property type="entry name" value="aa-tRNA-synth_Ic"/>
</dbReference>
<dbReference type="AlphaFoldDB" id="A0A6P6YLV5"/>
<sequence>MVWKLLSRQKSWITVINSFKISSFQIHYDHRILSGIQPTGSIHLGNYFGAIKQWVDLQEPQLLPPLIDLERQTDNDSIEYKPKYLPPIFQIVDLHSLTTSNNPDKLRENVLEITAVLIGCGIDTNRCLLFKQSSIPYHGYLCWILTTLTTLPQLYRFPQFKEKSTSFKDPPTGLFLYPVLQTADILLYKGTHIPVGDDQLAHINLTKHLSAKFNNTFKRKVFPIPTELVSKSGAGRIKSLRAPEQKMSKSEADNKSRIELTDTSDEIVRKIRKAVTDMKSEITYDPENRPGVANLVQIYSLISDMTIEQVCHHFDGKSTFEFKVELGDRLAEYLRPIRMRIIDCRNNRDYLETVLKDGSLNAIKIAEKTINEVKQTVGLNFSS</sequence>
<evidence type="ECO:0000256" key="10">
    <source>
        <dbReference type="RuleBase" id="RU363036"/>
    </source>
</evidence>
<evidence type="ECO:0000256" key="4">
    <source>
        <dbReference type="ARBA" id="ARBA00022598"/>
    </source>
</evidence>
<evidence type="ECO:0000256" key="7">
    <source>
        <dbReference type="ARBA" id="ARBA00022917"/>
    </source>
</evidence>
<keyword evidence="11" id="KW-1185">Reference proteome</keyword>
<dbReference type="PRINTS" id="PR01039">
    <property type="entry name" value="TRNASYNTHTRP"/>
</dbReference>